<accession>A0A816JSA1</accession>
<protein>
    <submittedName>
        <fullName evidence="3">(rape) hypothetical protein</fullName>
    </submittedName>
</protein>
<keyword evidence="2" id="KW-1133">Transmembrane helix</keyword>
<gene>
    <name evidence="3" type="ORF">DARMORV10_C04P46730.1</name>
</gene>
<name>A0A816JSA1_BRANA</name>
<evidence type="ECO:0000256" key="2">
    <source>
        <dbReference type="SAM" id="Phobius"/>
    </source>
</evidence>
<sequence length="140" mass="16126">MCLQETEEMEMGRRRRRTGENRGGVSDSKREKPQEQSIWIDKEEEDENDKVAVGEELRHVRSIALKNQLYAVVGALLLTTIFFFSIKEVKHKVQEEEDKHGDDCELDLLYIVHSDISSLLHQEDPSLMTARVFPNAAANQ</sequence>
<dbReference type="AlphaFoldDB" id="A0A816JSA1"/>
<feature type="region of interest" description="Disordered" evidence="1">
    <location>
        <begin position="1"/>
        <end position="47"/>
    </location>
</feature>
<reference evidence="3" key="1">
    <citation type="submission" date="2021-01" db="EMBL/GenBank/DDBJ databases">
        <authorList>
            <consortium name="Genoscope - CEA"/>
            <person name="William W."/>
        </authorList>
    </citation>
    <scope>NUCLEOTIDE SEQUENCE</scope>
</reference>
<proteinExistence type="predicted"/>
<feature type="transmembrane region" description="Helical" evidence="2">
    <location>
        <begin position="68"/>
        <end position="86"/>
    </location>
</feature>
<keyword evidence="2" id="KW-0812">Transmembrane</keyword>
<dbReference type="EMBL" id="HG994368">
    <property type="protein sequence ID" value="CAF1858979.1"/>
    <property type="molecule type" value="Genomic_DNA"/>
</dbReference>
<dbReference type="Proteomes" id="UP001295469">
    <property type="component" value="Chromosome C04"/>
</dbReference>
<keyword evidence="2" id="KW-0472">Membrane</keyword>
<organism evidence="3">
    <name type="scientific">Brassica napus</name>
    <name type="common">Rape</name>
    <dbReference type="NCBI Taxonomy" id="3708"/>
    <lineage>
        <taxon>Eukaryota</taxon>
        <taxon>Viridiplantae</taxon>
        <taxon>Streptophyta</taxon>
        <taxon>Embryophyta</taxon>
        <taxon>Tracheophyta</taxon>
        <taxon>Spermatophyta</taxon>
        <taxon>Magnoliopsida</taxon>
        <taxon>eudicotyledons</taxon>
        <taxon>Gunneridae</taxon>
        <taxon>Pentapetalae</taxon>
        <taxon>rosids</taxon>
        <taxon>malvids</taxon>
        <taxon>Brassicales</taxon>
        <taxon>Brassicaceae</taxon>
        <taxon>Brassiceae</taxon>
        <taxon>Brassica</taxon>
    </lineage>
</organism>
<evidence type="ECO:0000256" key="1">
    <source>
        <dbReference type="SAM" id="MobiDB-lite"/>
    </source>
</evidence>
<evidence type="ECO:0000313" key="3">
    <source>
        <dbReference type="EMBL" id="CAF1858979.1"/>
    </source>
</evidence>